<sequence length="234" mass="27509">FLTFSIQRRFIETFLSNSPRITGLSRDDTVFGFKVPFSLYTYATIMMIGSQATYILRFFLSKNIRLARDRAWDQTLASRGKGQDFWQPYVEEWDNLPNLETQTPWDKFVDRSLGGWFGLFIVKKVLLAPFQIYPFVGLTVSAWFKALGTSRFLHRRYFESKKMTRPQIFVFMEERKWDYRAFGFVAALLESIPIIGLFFTVSNRVGAAMWAHDLEKRQHHIAQERLHGGSFKQE</sequence>
<feature type="non-terminal residue" evidence="6">
    <location>
        <position position="234"/>
    </location>
</feature>
<proteinExistence type="predicted"/>
<dbReference type="Pfam" id="PF07264">
    <property type="entry name" value="EI24"/>
    <property type="match status" value="1"/>
</dbReference>
<evidence type="ECO:0000256" key="1">
    <source>
        <dbReference type="ARBA" id="ARBA00004141"/>
    </source>
</evidence>
<dbReference type="InterPro" id="IPR059112">
    <property type="entry name" value="CysZ/EI24"/>
</dbReference>
<keyword evidence="3 5" id="KW-1133">Transmembrane helix</keyword>
<feature type="transmembrane region" description="Helical" evidence="5">
    <location>
        <begin position="181"/>
        <end position="201"/>
    </location>
</feature>
<keyword evidence="2 5" id="KW-0812">Transmembrane</keyword>
<keyword evidence="7" id="KW-1185">Reference proteome</keyword>
<evidence type="ECO:0000313" key="7">
    <source>
        <dbReference type="Proteomes" id="UP000724874"/>
    </source>
</evidence>
<keyword evidence="4 5" id="KW-0472">Membrane</keyword>
<organism evidence="6 7">
    <name type="scientific">Gymnopilus junonius</name>
    <name type="common">Spectacular rustgill mushroom</name>
    <name type="synonym">Gymnopilus spectabilis subsp. junonius</name>
    <dbReference type="NCBI Taxonomy" id="109634"/>
    <lineage>
        <taxon>Eukaryota</taxon>
        <taxon>Fungi</taxon>
        <taxon>Dikarya</taxon>
        <taxon>Basidiomycota</taxon>
        <taxon>Agaricomycotina</taxon>
        <taxon>Agaricomycetes</taxon>
        <taxon>Agaricomycetidae</taxon>
        <taxon>Agaricales</taxon>
        <taxon>Agaricineae</taxon>
        <taxon>Hymenogastraceae</taxon>
        <taxon>Gymnopilus</taxon>
    </lineage>
</organism>
<dbReference type="Proteomes" id="UP000724874">
    <property type="component" value="Unassembled WGS sequence"/>
</dbReference>
<evidence type="ECO:0000256" key="5">
    <source>
        <dbReference type="SAM" id="Phobius"/>
    </source>
</evidence>
<evidence type="ECO:0000256" key="2">
    <source>
        <dbReference type="ARBA" id="ARBA00022692"/>
    </source>
</evidence>
<dbReference type="OrthoDB" id="10012223at2759"/>
<evidence type="ECO:0000256" key="4">
    <source>
        <dbReference type="ARBA" id="ARBA00023136"/>
    </source>
</evidence>
<dbReference type="PANTHER" id="PTHR34292:SF2">
    <property type="entry name" value="OUTER SPORE WALL PROTEIN LDS1"/>
    <property type="match status" value="1"/>
</dbReference>
<evidence type="ECO:0000313" key="6">
    <source>
        <dbReference type="EMBL" id="KAF8907092.1"/>
    </source>
</evidence>
<dbReference type="EMBL" id="JADNYJ010000016">
    <property type="protein sequence ID" value="KAF8907092.1"/>
    <property type="molecule type" value="Genomic_DNA"/>
</dbReference>
<evidence type="ECO:0000256" key="3">
    <source>
        <dbReference type="ARBA" id="ARBA00022989"/>
    </source>
</evidence>
<comment type="caution">
    <text evidence="6">The sequence shown here is derived from an EMBL/GenBank/DDBJ whole genome shotgun (WGS) entry which is preliminary data.</text>
</comment>
<dbReference type="PANTHER" id="PTHR34292">
    <property type="entry name" value="OUTER SPORE WALL PROTEIN LDS1"/>
    <property type="match status" value="1"/>
</dbReference>
<reference evidence="6" key="1">
    <citation type="submission" date="2020-11" db="EMBL/GenBank/DDBJ databases">
        <authorList>
            <consortium name="DOE Joint Genome Institute"/>
            <person name="Ahrendt S."/>
            <person name="Riley R."/>
            <person name="Andreopoulos W."/>
            <person name="LaButti K."/>
            <person name="Pangilinan J."/>
            <person name="Ruiz-duenas F.J."/>
            <person name="Barrasa J.M."/>
            <person name="Sanchez-Garcia M."/>
            <person name="Camarero S."/>
            <person name="Miyauchi S."/>
            <person name="Serrano A."/>
            <person name="Linde D."/>
            <person name="Babiker R."/>
            <person name="Drula E."/>
            <person name="Ayuso-Fernandez I."/>
            <person name="Pacheco R."/>
            <person name="Padilla G."/>
            <person name="Ferreira P."/>
            <person name="Barriuso J."/>
            <person name="Kellner H."/>
            <person name="Castanera R."/>
            <person name="Alfaro M."/>
            <person name="Ramirez L."/>
            <person name="Pisabarro A.G."/>
            <person name="Kuo A."/>
            <person name="Tritt A."/>
            <person name="Lipzen A."/>
            <person name="He G."/>
            <person name="Yan M."/>
            <person name="Ng V."/>
            <person name="Cullen D."/>
            <person name="Martin F."/>
            <person name="Rosso M.-N."/>
            <person name="Henrissat B."/>
            <person name="Hibbett D."/>
            <person name="Martinez A.T."/>
            <person name="Grigoriev I.V."/>
        </authorList>
    </citation>
    <scope>NUCLEOTIDE SEQUENCE</scope>
    <source>
        <strain evidence="6">AH 44721</strain>
    </source>
</reference>
<comment type="subcellular location">
    <subcellularLocation>
        <location evidence="1">Membrane</location>
        <topology evidence="1">Multi-pass membrane protein</topology>
    </subcellularLocation>
</comment>
<dbReference type="AlphaFoldDB" id="A0A9P5TQE0"/>
<name>A0A9P5TQE0_GYMJU</name>
<dbReference type="InterPro" id="IPR052786">
    <property type="entry name" value="Spore_wall_assembly"/>
</dbReference>
<feature type="transmembrane region" description="Helical" evidence="5">
    <location>
        <begin position="39"/>
        <end position="60"/>
    </location>
</feature>
<gene>
    <name evidence="6" type="ORF">CPB84DRAFT_1675239</name>
</gene>
<accession>A0A9P5TQE0</accession>
<protein>
    <submittedName>
        <fullName evidence="6">Uncharacterized protein</fullName>
    </submittedName>
</protein>